<keyword evidence="5" id="KW-1185">Reference proteome</keyword>
<sequence>MNLIPVRTPKLIKGIFPNYIWNMPQDQKKIYLTFDDGPTPDITLWTLKLLKEYHAKATFFCIGNNIEKHPEIFDAIIRDGHTVGNHTYAHPKGWTTNKDTYVDQVIQTQGLIDYRIENFNIQSPNPKSERQKLFRPPYGQITGQQGKQLLALDYTIIMWDILAFDWKDSISEEQCAKNVISKTRPGSIIVFHDSVKAAKNMIFALPKVLHHFNKAGFKFERL</sequence>
<evidence type="ECO:0000256" key="1">
    <source>
        <dbReference type="ARBA" id="ARBA00022723"/>
    </source>
</evidence>
<dbReference type="GO" id="GO:0016020">
    <property type="term" value="C:membrane"/>
    <property type="evidence" value="ECO:0007669"/>
    <property type="project" value="TreeGrafter"/>
</dbReference>
<dbReference type="GO" id="GO:0046872">
    <property type="term" value="F:metal ion binding"/>
    <property type="evidence" value="ECO:0007669"/>
    <property type="project" value="UniProtKB-KW"/>
</dbReference>
<dbReference type="AlphaFoldDB" id="A0A7W2M3W9"/>
<keyword evidence="2" id="KW-0378">Hydrolase</keyword>
<reference evidence="4 5" key="1">
    <citation type="submission" date="2020-07" db="EMBL/GenBank/DDBJ databases">
        <title>Bacterium isolated from marine sediment.</title>
        <authorList>
            <person name="Shang D."/>
        </authorList>
    </citation>
    <scope>NUCLEOTIDE SEQUENCE [LARGE SCALE GENOMIC DNA]</scope>
    <source>
        <strain evidence="4 5">F6074</strain>
    </source>
</reference>
<dbReference type="GO" id="GO:0005975">
    <property type="term" value="P:carbohydrate metabolic process"/>
    <property type="evidence" value="ECO:0007669"/>
    <property type="project" value="InterPro"/>
</dbReference>
<keyword evidence="1" id="KW-0479">Metal-binding</keyword>
<dbReference type="Gene3D" id="3.20.20.370">
    <property type="entry name" value="Glycoside hydrolase/deacetylase"/>
    <property type="match status" value="1"/>
</dbReference>
<dbReference type="CDD" id="cd10917">
    <property type="entry name" value="CE4_NodB_like_6s_7s"/>
    <property type="match status" value="1"/>
</dbReference>
<dbReference type="PROSITE" id="PS51677">
    <property type="entry name" value="NODB"/>
    <property type="match status" value="1"/>
</dbReference>
<gene>
    <name evidence="4" type="ORF">H3Z82_05715</name>
</gene>
<comment type="caution">
    <text evidence="4">The sequence shown here is derived from an EMBL/GenBank/DDBJ whole genome shotgun (WGS) entry which is preliminary data.</text>
</comment>
<dbReference type="PANTHER" id="PTHR10587:SF133">
    <property type="entry name" value="CHITIN DEACETYLASE 1-RELATED"/>
    <property type="match status" value="1"/>
</dbReference>
<dbReference type="GO" id="GO:0016810">
    <property type="term" value="F:hydrolase activity, acting on carbon-nitrogen (but not peptide) bonds"/>
    <property type="evidence" value="ECO:0007669"/>
    <property type="project" value="InterPro"/>
</dbReference>
<dbReference type="Proteomes" id="UP000541857">
    <property type="component" value="Unassembled WGS sequence"/>
</dbReference>
<dbReference type="InterPro" id="IPR011330">
    <property type="entry name" value="Glyco_hydro/deAcase_b/a-brl"/>
</dbReference>
<evidence type="ECO:0000256" key="2">
    <source>
        <dbReference type="ARBA" id="ARBA00022801"/>
    </source>
</evidence>
<dbReference type="SUPFAM" id="SSF88713">
    <property type="entry name" value="Glycoside hydrolase/deacetylase"/>
    <property type="match status" value="1"/>
</dbReference>
<dbReference type="RefSeq" id="WP_182203526.1">
    <property type="nucleotide sequence ID" value="NZ_JACGLT010000003.1"/>
</dbReference>
<dbReference type="InterPro" id="IPR002509">
    <property type="entry name" value="NODB_dom"/>
</dbReference>
<organism evidence="4 5">
    <name type="scientific">Gelidibacter maritimus</name>
    <dbReference type="NCBI Taxonomy" id="2761487"/>
    <lineage>
        <taxon>Bacteria</taxon>
        <taxon>Pseudomonadati</taxon>
        <taxon>Bacteroidota</taxon>
        <taxon>Flavobacteriia</taxon>
        <taxon>Flavobacteriales</taxon>
        <taxon>Flavobacteriaceae</taxon>
        <taxon>Gelidibacter</taxon>
    </lineage>
</organism>
<dbReference type="InterPro" id="IPR050248">
    <property type="entry name" value="Polysacc_deacetylase_ArnD"/>
</dbReference>
<evidence type="ECO:0000313" key="5">
    <source>
        <dbReference type="Proteomes" id="UP000541857"/>
    </source>
</evidence>
<proteinExistence type="predicted"/>
<dbReference type="EMBL" id="JACGLT010000003">
    <property type="protein sequence ID" value="MBA6152220.1"/>
    <property type="molecule type" value="Genomic_DNA"/>
</dbReference>
<feature type="domain" description="NodB homology" evidence="3">
    <location>
        <begin position="28"/>
        <end position="220"/>
    </location>
</feature>
<name>A0A7W2M3W9_9FLAO</name>
<dbReference type="PANTHER" id="PTHR10587">
    <property type="entry name" value="GLYCOSYL TRANSFERASE-RELATED"/>
    <property type="match status" value="1"/>
</dbReference>
<evidence type="ECO:0000313" key="4">
    <source>
        <dbReference type="EMBL" id="MBA6152220.1"/>
    </source>
</evidence>
<dbReference type="Pfam" id="PF01522">
    <property type="entry name" value="Polysacc_deac_1"/>
    <property type="match status" value="1"/>
</dbReference>
<evidence type="ECO:0000259" key="3">
    <source>
        <dbReference type="PROSITE" id="PS51677"/>
    </source>
</evidence>
<accession>A0A7W2M3W9</accession>
<protein>
    <submittedName>
        <fullName evidence="4">Polysaccharide deacetylase family protein</fullName>
    </submittedName>
</protein>